<comment type="caution">
    <text evidence="7">The sequence shown here is derived from an EMBL/GenBank/DDBJ whole genome shotgun (WGS) entry which is preliminary data.</text>
</comment>
<keyword evidence="4" id="KW-0804">Transcription</keyword>
<keyword evidence="5" id="KW-0539">Nucleus</keyword>
<feature type="compositionally biased region" description="Basic and acidic residues" evidence="6">
    <location>
        <begin position="294"/>
        <end position="303"/>
    </location>
</feature>
<accession>A0A2P6SNZ2</accession>
<evidence type="ECO:0000256" key="6">
    <source>
        <dbReference type="SAM" id="MobiDB-lite"/>
    </source>
</evidence>
<feature type="region of interest" description="Disordered" evidence="6">
    <location>
        <begin position="228"/>
        <end position="303"/>
    </location>
</feature>
<dbReference type="STRING" id="74649.A0A2P6SNZ2"/>
<sequence length="303" mass="33977">MDMGSTSEAKEPNSSVVKELKVDALYSVGTIKTENSLPRANSIMSCDIKKKSANGDDDKQWGLRPKPKNIKLRKPKKEITTQIIDANGLPEEYKRKIENFDKAKATLVIQKELTKTDLSRTACRLSMPMNQIKPESFLNAEEIKFLAKQNDWPVSVIDPLLEEEDLTLRQWNMEKKTGKTSSSYVLKTRWNEVADKNNLKEKDVVQVWSFRDVGNNLHFAIVLVKKGERKGGEHSSSRGYSQPPSLSTTPRDIVDGERRSGSGQGTESKEEGMIGVNSNVESNSERSTMSNGSNEKHESLSQT</sequence>
<organism evidence="7 8">
    <name type="scientific">Rosa chinensis</name>
    <name type="common">China rose</name>
    <dbReference type="NCBI Taxonomy" id="74649"/>
    <lineage>
        <taxon>Eukaryota</taxon>
        <taxon>Viridiplantae</taxon>
        <taxon>Streptophyta</taxon>
        <taxon>Embryophyta</taxon>
        <taxon>Tracheophyta</taxon>
        <taxon>Spermatophyta</taxon>
        <taxon>Magnoliopsida</taxon>
        <taxon>eudicotyledons</taxon>
        <taxon>Gunneridae</taxon>
        <taxon>Pentapetalae</taxon>
        <taxon>rosids</taxon>
        <taxon>fabids</taxon>
        <taxon>Rosales</taxon>
        <taxon>Rosaceae</taxon>
        <taxon>Rosoideae</taxon>
        <taxon>Rosoideae incertae sedis</taxon>
        <taxon>Rosa</taxon>
    </lineage>
</organism>
<dbReference type="InterPro" id="IPR005508">
    <property type="entry name" value="At2g31720-like"/>
</dbReference>
<dbReference type="Pfam" id="PF03754">
    <property type="entry name" value="At2g31720-like"/>
    <property type="match status" value="1"/>
</dbReference>
<dbReference type="GO" id="GO:0005634">
    <property type="term" value="C:nucleus"/>
    <property type="evidence" value="ECO:0007669"/>
    <property type="project" value="UniProtKB-SubCell"/>
</dbReference>
<protein>
    <submittedName>
        <fullName evidence="7">Putative B3 domain-containing protein</fullName>
    </submittedName>
</protein>
<feature type="compositionally biased region" description="Polar residues" evidence="6">
    <location>
        <begin position="237"/>
        <end position="250"/>
    </location>
</feature>
<evidence type="ECO:0000313" key="8">
    <source>
        <dbReference type="Proteomes" id="UP000238479"/>
    </source>
</evidence>
<dbReference type="SUPFAM" id="SSF101936">
    <property type="entry name" value="DNA-binding pseudobarrel domain"/>
    <property type="match status" value="1"/>
</dbReference>
<evidence type="ECO:0000256" key="4">
    <source>
        <dbReference type="ARBA" id="ARBA00023163"/>
    </source>
</evidence>
<proteinExistence type="predicted"/>
<keyword evidence="2" id="KW-0805">Transcription regulation</keyword>
<dbReference type="Gene3D" id="2.40.330.10">
    <property type="entry name" value="DNA-binding pseudobarrel domain"/>
    <property type="match status" value="1"/>
</dbReference>
<reference evidence="7 8" key="1">
    <citation type="journal article" date="2018" name="Nat. Genet.">
        <title>The Rosa genome provides new insights in the design of modern roses.</title>
        <authorList>
            <person name="Bendahmane M."/>
        </authorList>
    </citation>
    <scope>NUCLEOTIDE SEQUENCE [LARGE SCALE GENOMIC DNA]</scope>
    <source>
        <strain evidence="8">cv. Old Blush</strain>
    </source>
</reference>
<dbReference type="Proteomes" id="UP000238479">
    <property type="component" value="Chromosome 1"/>
</dbReference>
<dbReference type="PANTHER" id="PTHR31541">
    <property type="entry name" value="B3 DOMAIN PLANT PROTEIN-RELATED"/>
    <property type="match status" value="1"/>
</dbReference>
<name>A0A2P6SNZ2_ROSCH</name>
<evidence type="ECO:0000256" key="3">
    <source>
        <dbReference type="ARBA" id="ARBA00023125"/>
    </source>
</evidence>
<dbReference type="Gramene" id="PRQ60414">
    <property type="protein sequence ID" value="PRQ60414"/>
    <property type="gene ID" value="RchiOBHm_Chr1g0380921"/>
</dbReference>
<gene>
    <name evidence="7" type="ORF">RchiOBHm_Chr1g0380921</name>
</gene>
<dbReference type="CDD" id="cd10017">
    <property type="entry name" value="B3_DNA"/>
    <property type="match status" value="1"/>
</dbReference>
<dbReference type="InterPro" id="IPR015300">
    <property type="entry name" value="DNA-bd_pseudobarrel_sf"/>
</dbReference>
<evidence type="ECO:0000256" key="2">
    <source>
        <dbReference type="ARBA" id="ARBA00023015"/>
    </source>
</evidence>
<keyword evidence="3" id="KW-0238">DNA-binding</keyword>
<dbReference type="InterPro" id="IPR003340">
    <property type="entry name" value="B3_DNA-bd"/>
</dbReference>
<dbReference type="EMBL" id="PDCK01000039">
    <property type="protein sequence ID" value="PRQ60414.1"/>
    <property type="molecule type" value="Genomic_DNA"/>
</dbReference>
<dbReference type="GO" id="GO:0003677">
    <property type="term" value="F:DNA binding"/>
    <property type="evidence" value="ECO:0007669"/>
    <property type="project" value="UniProtKB-KW"/>
</dbReference>
<comment type="subcellular location">
    <subcellularLocation>
        <location evidence="1">Nucleus</location>
    </subcellularLocation>
</comment>
<evidence type="ECO:0000256" key="1">
    <source>
        <dbReference type="ARBA" id="ARBA00004123"/>
    </source>
</evidence>
<dbReference type="PANTHER" id="PTHR31541:SF25">
    <property type="entry name" value="GAMMA-GLIADIN B"/>
    <property type="match status" value="1"/>
</dbReference>
<dbReference type="AlphaFoldDB" id="A0A2P6SNZ2"/>
<evidence type="ECO:0000256" key="5">
    <source>
        <dbReference type="ARBA" id="ARBA00023242"/>
    </source>
</evidence>
<evidence type="ECO:0000313" key="7">
    <source>
        <dbReference type="EMBL" id="PRQ60414.1"/>
    </source>
</evidence>
<keyword evidence="8" id="KW-1185">Reference proteome</keyword>